<proteinExistence type="inferred from homology"/>
<keyword evidence="9 17" id="KW-1133">Transmembrane helix</keyword>
<organism evidence="18 19">
    <name type="scientific">Desulfurispira natronophila</name>
    <dbReference type="NCBI Taxonomy" id="682562"/>
    <lineage>
        <taxon>Bacteria</taxon>
        <taxon>Pseudomonadati</taxon>
        <taxon>Chrysiogenota</taxon>
        <taxon>Chrysiogenia</taxon>
        <taxon>Chrysiogenales</taxon>
        <taxon>Chrysiogenaceae</taxon>
        <taxon>Desulfurispira</taxon>
    </lineage>
</organism>
<evidence type="ECO:0000256" key="7">
    <source>
        <dbReference type="ARBA" id="ARBA00022679"/>
    </source>
</evidence>
<dbReference type="PANTHER" id="PTHR14269">
    <property type="entry name" value="CDP-DIACYLGLYCEROL--GLYCEROL-3-PHOSPHATE 3-PHOSPHATIDYLTRANSFERASE-RELATED"/>
    <property type="match status" value="1"/>
</dbReference>
<gene>
    <name evidence="18" type="ORF">HNR37_001630</name>
</gene>
<dbReference type="EC" id="2.7.8.5" evidence="4 15"/>
<dbReference type="PROSITE" id="PS00379">
    <property type="entry name" value="CDP_ALCOHOL_P_TRANSF"/>
    <property type="match status" value="1"/>
</dbReference>
<evidence type="ECO:0000313" key="18">
    <source>
        <dbReference type="EMBL" id="MBB5022298.1"/>
    </source>
</evidence>
<evidence type="ECO:0000256" key="4">
    <source>
        <dbReference type="ARBA" id="ARBA00013170"/>
    </source>
</evidence>
<protein>
    <recommendedName>
        <fullName evidence="5 15">CDP-diacylglycerol--glycerol-3-phosphate 3-phosphatidyltransferase</fullName>
        <ecNumber evidence="4 15">2.7.8.5</ecNumber>
    </recommendedName>
</protein>
<comment type="catalytic activity">
    <reaction evidence="14">
        <text>a CDP-1,2-diacyl-sn-glycerol + sn-glycerol 3-phosphate = a 1,2-diacyl-sn-glycero-3-phospho-(1'-sn-glycero-3'-phosphate) + CMP + H(+)</text>
        <dbReference type="Rhea" id="RHEA:12593"/>
        <dbReference type="ChEBI" id="CHEBI:15378"/>
        <dbReference type="ChEBI" id="CHEBI:57597"/>
        <dbReference type="ChEBI" id="CHEBI:58332"/>
        <dbReference type="ChEBI" id="CHEBI:60110"/>
        <dbReference type="ChEBI" id="CHEBI:60377"/>
        <dbReference type="EC" id="2.7.8.5"/>
    </reaction>
</comment>
<comment type="caution">
    <text evidence="18">The sequence shown here is derived from an EMBL/GenBank/DDBJ whole genome shotgun (WGS) entry which is preliminary data.</text>
</comment>
<evidence type="ECO:0000256" key="14">
    <source>
        <dbReference type="ARBA" id="ARBA00048586"/>
    </source>
</evidence>
<sequence>MQLNTPNQLTVLRVALIPVLVFSLSYQGFLVDLFSVVVFSLAAITDYYDGHLARKYNLVTDFGKIMDPVADKLLVAAALICLVERGDVAAFAVILLLAREFAVTALRAVASSHGYVMPADQLGKWKTGLQITAIIMLILGWQLWFVSLQVLGLIILWLAIIIAIYSGWRYFVDYMEFRKSHDLGDFQ</sequence>
<dbReference type="InterPro" id="IPR004570">
    <property type="entry name" value="Phosphatidylglycerol_P_synth"/>
</dbReference>
<evidence type="ECO:0000313" key="19">
    <source>
        <dbReference type="Proteomes" id="UP000528322"/>
    </source>
</evidence>
<dbReference type="InterPro" id="IPR000462">
    <property type="entry name" value="CDP-OH_P_trans"/>
</dbReference>
<evidence type="ECO:0000256" key="3">
    <source>
        <dbReference type="ARBA" id="ARBA00010441"/>
    </source>
</evidence>
<dbReference type="RefSeq" id="WP_183732553.1">
    <property type="nucleotide sequence ID" value="NZ_JACHID010000009.1"/>
</dbReference>
<dbReference type="AlphaFoldDB" id="A0A7W7Y568"/>
<name>A0A7W7Y568_9BACT</name>
<feature type="transmembrane region" description="Helical" evidence="17">
    <location>
        <begin position="12"/>
        <end position="44"/>
    </location>
</feature>
<evidence type="ECO:0000256" key="17">
    <source>
        <dbReference type="SAM" id="Phobius"/>
    </source>
</evidence>
<evidence type="ECO:0000256" key="10">
    <source>
        <dbReference type="ARBA" id="ARBA00023098"/>
    </source>
</evidence>
<keyword evidence="11 17" id="KW-0472">Membrane</keyword>
<dbReference type="GO" id="GO:0046474">
    <property type="term" value="P:glycerophospholipid biosynthetic process"/>
    <property type="evidence" value="ECO:0007669"/>
    <property type="project" value="TreeGrafter"/>
</dbReference>
<dbReference type="InterPro" id="IPR050324">
    <property type="entry name" value="CDP-alcohol_PTase-I"/>
</dbReference>
<keyword evidence="19" id="KW-1185">Reference proteome</keyword>
<evidence type="ECO:0000256" key="8">
    <source>
        <dbReference type="ARBA" id="ARBA00022692"/>
    </source>
</evidence>
<comment type="subcellular location">
    <subcellularLocation>
        <location evidence="1">Membrane</location>
        <topology evidence="1">Multi-pass membrane protein</topology>
    </subcellularLocation>
</comment>
<evidence type="ECO:0000256" key="15">
    <source>
        <dbReference type="NCBIfam" id="TIGR00560"/>
    </source>
</evidence>
<dbReference type="NCBIfam" id="TIGR00560">
    <property type="entry name" value="pgsA"/>
    <property type="match status" value="1"/>
</dbReference>
<evidence type="ECO:0000256" key="11">
    <source>
        <dbReference type="ARBA" id="ARBA00023136"/>
    </source>
</evidence>
<dbReference type="InterPro" id="IPR048254">
    <property type="entry name" value="CDP_ALCOHOL_P_TRANSF_CS"/>
</dbReference>
<evidence type="ECO:0000256" key="2">
    <source>
        <dbReference type="ARBA" id="ARBA00005042"/>
    </source>
</evidence>
<evidence type="ECO:0000256" key="16">
    <source>
        <dbReference type="RuleBase" id="RU003750"/>
    </source>
</evidence>
<reference evidence="18 19" key="1">
    <citation type="submission" date="2020-08" db="EMBL/GenBank/DDBJ databases">
        <title>Genomic Encyclopedia of Type Strains, Phase IV (KMG-IV): sequencing the most valuable type-strain genomes for metagenomic binning, comparative biology and taxonomic classification.</title>
        <authorList>
            <person name="Goeker M."/>
        </authorList>
    </citation>
    <scope>NUCLEOTIDE SEQUENCE [LARGE SCALE GENOMIC DNA]</scope>
    <source>
        <strain evidence="18 19">DSM 22071</strain>
    </source>
</reference>
<comment type="pathway">
    <text evidence="2">Phospholipid metabolism; phosphatidylglycerol biosynthesis; phosphatidylglycerol from CDP-diacylglycerol: step 1/2.</text>
</comment>
<comment type="similarity">
    <text evidence="3 16">Belongs to the CDP-alcohol phosphatidyltransferase class-I family.</text>
</comment>
<accession>A0A7W7Y568</accession>
<keyword evidence="8 17" id="KW-0812">Transmembrane</keyword>
<dbReference type="Pfam" id="PF01066">
    <property type="entry name" value="CDP-OH_P_transf"/>
    <property type="match status" value="1"/>
</dbReference>
<keyword evidence="10" id="KW-0443">Lipid metabolism</keyword>
<feature type="transmembrane region" description="Helical" evidence="17">
    <location>
        <begin position="150"/>
        <end position="171"/>
    </location>
</feature>
<keyword evidence="13" id="KW-1208">Phospholipid metabolism</keyword>
<evidence type="ECO:0000256" key="1">
    <source>
        <dbReference type="ARBA" id="ARBA00004141"/>
    </source>
</evidence>
<dbReference type="GO" id="GO:0008444">
    <property type="term" value="F:CDP-diacylglycerol-glycerol-3-phosphate 3-phosphatidyltransferase activity"/>
    <property type="evidence" value="ECO:0007669"/>
    <property type="project" value="UniProtKB-UniRule"/>
</dbReference>
<dbReference type="Gene3D" id="1.20.120.1760">
    <property type="match status" value="1"/>
</dbReference>
<evidence type="ECO:0000256" key="5">
    <source>
        <dbReference type="ARBA" id="ARBA00014944"/>
    </source>
</evidence>
<evidence type="ECO:0000256" key="6">
    <source>
        <dbReference type="ARBA" id="ARBA00022516"/>
    </source>
</evidence>
<dbReference type="EMBL" id="JACHID010000009">
    <property type="protein sequence ID" value="MBB5022298.1"/>
    <property type="molecule type" value="Genomic_DNA"/>
</dbReference>
<dbReference type="Proteomes" id="UP000528322">
    <property type="component" value="Unassembled WGS sequence"/>
</dbReference>
<keyword evidence="12" id="KW-0594">Phospholipid biosynthesis</keyword>
<keyword evidence="7 16" id="KW-0808">Transferase</keyword>
<dbReference type="InterPro" id="IPR043130">
    <property type="entry name" value="CDP-OH_PTrfase_TM_dom"/>
</dbReference>
<evidence type="ECO:0000256" key="12">
    <source>
        <dbReference type="ARBA" id="ARBA00023209"/>
    </source>
</evidence>
<dbReference type="PANTHER" id="PTHR14269:SF62">
    <property type="entry name" value="CDP-DIACYLGLYCEROL--GLYCEROL-3-PHOSPHATE 3-PHOSPHATIDYLTRANSFERASE 1, CHLOROPLASTIC"/>
    <property type="match status" value="1"/>
</dbReference>
<feature type="transmembrane region" description="Helical" evidence="17">
    <location>
        <begin position="73"/>
        <end position="98"/>
    </location>
</feature>
<evidence type="ECO:0000256" key="13">
    <source>
        <dbReference type="ARBA" id="ARBA00023264"/>
    </source>
</evidence>
<dbReference type="GO" id="GO:0016020">
    <property type="term" value="C:membrane"/>
    <property type="evidence" value="ECO:0007669"/>
    <property type="project" value="UniProtKB-SubCell"/>
</dbReference>
<dbReference type="PIRSF" id="PIRSF000847">
    <property type="entry name" value="Phos_ph_gly_syn"/>
    <property type="match status" value="1"/>
</dbReference>
<keyword evidence="6" id="KW-0444">Lipid biosynthesis</keyword>
<feature type="transmembrane region" description="Helical" evidence="17">
    <location>
        <begin position="127"/>
        <end position="144"/>
    </location>
</feature>
<evidence type="ECO:0000256" key="9">
    <source>
        <dbReference type="ARBA" id="ARBA00022989"/>
    </source>
</evidence>